<evidence type="ECO:0000256" key="4">
    <source>
        <dbReference type="ARBA" id="ARBA00022884"/>
    </source>
</evidence>
<dbReference type="PANTHER" id="PTHR11661">
    <property type="entry name" value="60S RIBOSOMAL PROTEIN L12"/>
    <property type="match status" value="1"/>
</dbReference>
<dbReference type="Proteomes" id="UP000177659">
    <property type="component" value="Unassembled WGS sequence"/>
</dbReference>
<dbReference type="HAMAP" id="MF_00736">
    <property type="entry name" value="Ribosomal_uL11"/>
    <property type="match status" value="1"/>
</dbReference>
<proteinExistence type="inferred from homology"/>
<keyword evidence="5 7" id="KW-0689">Ribosomal protein</keyword>
<dbReference type="GO" id="GO:0022625">
    <property type="term" value="C:cytosolic large ribosomal subunit"/>
    <property type="evidence" value="ECO:0007669"/>
    <property type="project" value="TreeGrafter"/>
</dbReference>
<accession>A0A1F6D1W2</accession>
<dbReference type="SMART" id="SM00649">
    <property type="entry name" value="RL11"/>
    <property type="match status" value="1"/>
</dbReference>
<dbReference type="Gene3D" id="3.30.1550.10">
    <property type="entry name" value="Ribosomal protein L11/L12, N-terminal domain"/>
    <property type="match status" value="1"/>
</dbReference>
<dbReference type="SUPFAM" id="SSF54747">
    <property type="entry name" value="Ribosomal L11/L12e N-terminal domain"/>
    <property type="match status" value="1"/>
</dbReference>
<evidence type="ECO:0000256" key="2">
    <source>
        <dbReference type="ARBA" id="ARBA00022481"/>
    </source>
</evidence>
<reference evidence="12 13" key="1">
    <citation type="journal article" date="2016" name="Nat. Commun.">
        <title>Thousands of microbial genomes shed light on interconnected biogeochemical processes in an aquifer system.</title>
        <authorList>
            <person name="Anantharaman K."/>
            <person name="Brown C.T."/>
            <person name="Hug L.A."/>
            <person name="Sharon I."/>
            <person name="Castelle C.J."/>
            <person name="Probst A.J."/>
            <person name="Thomas B.C."/>
            <person name="Singh A."/>
            <person name="Wilkins M.J."/>
            <person name="Karaoz U."/>
            <person name="Brodie E.L."/>
            <person name="Williams K.H."/>
            <person name="Hubbard S.S."/>
            <person name="Banfield J.F."/>
        </authorList>
    </citation>
    <scope>NUCLEOTIDE SEQUENCE [LARGE SCALE GENOMIC DNA]</scope>
</reference>
<evidence type="ECO:0000256" key="7">
    <source>
        <dbReference type="HAMAP-Rule" id="MF_00736"/>
    </source>
</evidence>
<evidence type="ECO:0000256" key="9">
    <source>
        <dbReference type="RuleBase" id="RU003979"/>
    </source>
</evidence>
<evidence type="ECO:0000259" key="10">
    <source>
        <dbReference type="Pfam" id="PF00298"/>
    </source>
</evidence>
<dbReference type="FunFam" id="3.30.1550.10:FF:000006">
    <property type="entry name" value="50S ribosomal protein L11"/>
    <property type="match status" value="1"/>
</dbReference>
<keyword evidence="3 7" id="KW-0699">rRNA-binding</keyword>
<feature type="domain" description="Large ribosomal subunit protein uL11 C-terminal" evidence="10">
    <location>
        <begin position="71"/>
        <end position="139"/>
    </location>
</feature>
<dbReference type="AlphaFoldDB" id="A0A1F6D1W2"/>
<evidence type="ECO:0000256" key="6">
    <source>
        <dbReference type="ARBA" id="ARBA00023274"/>
    </source>
</evidence>
<comment type="function">
    <text evidence="7 9">Forms part of the ribosomal stalk which helps the ribosome interact with GTP-bound translation factors.</text>
</comment>
<dbReference type="InterPro" id="IPR020783">
    <property type="entry name" value="Ribosomal_uL11_C"/>
</dbReference>
<name>A0A1F6D1W2_9BACT</name>
<dbReference type="InterPro" id="IPR000911">
    <property type="entry name" value="Ribosomal_uL11"/>
</dbReference>
<dbReference type="InterPro" id="IPR020785">
    <property type="entry name" value="Ribosomal_uL11_CS"/>
</dbReference>
<keyword evidence="6 7" id="KW-0687">Ribonucleoprotein</keyword>
<evidence type="ECO:0000313" key="13">
    <source>
        <dbReference type="Proteomes" id="UP000177659"/>
    </source>
</evidence>
<dbReference type="GO" id="GO:0006412">
    <property type="term" value="P:translation"/>
    <property type="evidence" value="ECO:0007669"/>
    <property type="project" value="UniProtKB-UniRule"/>
</dbReference>
<dbReference type="Gene3D" id="1.10.10.250">
    <property type="entry name" value="Ribosomal protein L11, C-terminal domain"/>
    <property type="match status" value="1"/>
</dbReference>
<dbReference type="SUPFAM" id="SSF46906">
    <property type="entry name" value="Ribosomal protein L11, C-terminal domain"/>
    <property type="match status" value="1"/>
</dbReference>
<evidence type="ECO:0000256" key="8">
    <source>
        <dbReference type="RuleBase" id="RU003978"/>
    </source>
</evidence>
<evidence type="ECO:0000256" key="1">
    <source>
        <dbReference type="ARBA" id="ARBA00010537"/>
    </source>
</evidence>
<feature type="domain" description="Large ribosomal subunit protein uL11 N-terminal" evidence="11">
    <location>
        <begin position="9"/>
        <end position="66"/>
    </location>
</feature>
<evidence type="ECO:0000259" key="11">
    <source>
        <dbReference type="Pfam" id="PF03946"/>
    </source>
</evidence>
<sequence>MAKKVTRKIKLLIAAGKATPAPPVGTALGPVGINIGDFVNRFNEATREKMGNMIPVELSVYEDRSFDFILKTPPASQLLLKKLGKEKGSGKNLVSKVGVVTRPQLEEIATEKMQDLNTKDMNQAVKIIAGTARSMGIDVKE</sequence>
<dbReference type="PROSITE" id="PS00359">
    <property type="entry name" value="RIBOSOMAL_L11"/>
    <property type="match status" value="1"/>
</dbReference>
<dbReference type="InterPro" id="IPR020784">
    <property type="entry name" value="Ribosomal_uL11_N"/>
</dbReference>
<dbReference type="FunFam" id="1.10.10.250:FF:000001">
    <property type="entry name" value="50S ribosomal protein L11"/>
    <property type="match status" value="1"/>
</dbReference>
<comment type="subunit">
    <text evidence="7">Part of the ribosomal stalk of the 50S ribosomal subunit. Interacts with L10 and the large rRNA to form the base of the stalk. L10 forms an elongated spine to which L12 dimers bind in a sequential fashion forming a multimeric L10(L12)X complex.</text>
</comment>
<dbReference type="InterPro" id="IPR036796">
    <property type="entry name" value="Ribosomal_uL11_N_sf"/>
</dbReference>
<keyword evidence="4 7" id="KW-0694">RNA-binding</keyword>
<dbReference type="EMBL" id="MFLC01000005">
    <property type="protein sequence ID" value="OGG55310.1"/>
    <property type="molecule type" value="Genomic_DNA"/>
</dbReference>
<organism evidence="12 13">
    <name type="scientific">Candidatus Kaiserbacteria bacterium RIFCSPHIGHO2_02_FULL_49_11</name>
    <dbReference type="NCBI Taxonomy" id="1798489"/>
    <lineage>
        <taxon>Bacteria</taxon>
        <taxon>Candidatus Kaiseribacteriota</taxon>
    </lineage>
</organism>
<dbReference type="InterPro" id="IPR036769">
    <property type="entry name" value="Ribosomal_uL11_C_sf"/>
</dbReference>
<dbReference type="GO" id="GO:0003735">
    <property type="term" value="F:structural constituent of ribosome"/>
    <property type="evidence" value="ECO:0007669"/>
    <property type="project" value="InterPro"/>
</dbReference>
<evidence type="ECO:0000256" key="3">
    <source>
        <dbReference type="ARBA" id="ARBA00022730"/>
    </source>
</evidence>
<evidence type="ECO:0000313" key="12">
    <source>
        <dbReference type="EMBL" id="OGG55310.1"/>
    </source>
</evidence>
<evidence type="ECO:0000256" key="5">
    <source>
        <dbReference type="ARBA" id="ARBA00022980"/>
    </source>
</evidence>
<dbReference type="Pfam" id="PF00298">
    <property type="entry name" value="Ribosomal_L11"/>
    <property type="match status" value="1"/>
</dbReference>
<dbReference type="PANTHER" id="PTHR11661:SF1">
    <property type="entry name" value="LARGE RIBOSOMAL SUBUNIT PROTEIN UL11M"/>
    <property type="match status" value="1"/>
</dbReference>
<gene>
    <name evidence="7" type="primary">rplK</name>
    <name evidence="12" type="ORF">A3D62_01665</name>
</gene>
<comment type="caution">
    <text evidence="12">The sequence shown here is derived from an EMBL/GenBank/DDBJ whole genome shotgun (WGS) entry which is preliminary data.</text>
</comment>
<comment type="similarity">
    <text evidence="1 7 8">Belongs to the universal ribosomal protein uL11 family.</text>
</comment>
<dbReference type="CDD" id="cd00349">
    <property type="entry name" value="Ribosomal_L11"/>
    <property type="match status" value="1"/>
</dbReference>
<dbReference type="Pfam" id="PF03946">
    <property type="entry name" value="Ribosomal_L11_N"/>
    <property type="match status" value="1"/>
</dbReference>
<dbReference type="GO" id="GO:0070180">
    <property type="term" value="F:large ribosomal subunit rRNA binding"/>
    <property type="evidence" value="ECO:0007669"/>
    <property type="project" value="UniProtKB-UniRule"/>
</dbReference>
<protein>
    <recommendedName>
        <fullName evidence="7">Large ribosomal subunit protein uL11</fullName>
    </recommendedName>
</protein>
<comment type="PTM">
    <text evidence="7 9">One or more lysine residues are methylated.</text>
</comment>
<dbReference type="NCBIfam" id="TIGR01632">
    <property type="entry name" value="L11_bact"/>
    <property type="match status" value="1"/>
</dbReference>
<dbReference type="InterPro" id="IPR006519">
    <property type="entry name" value="Ribosomal_uL11_bac-typ"/>
</dbReference>
<keyword evidence="2 7" id="KW-0488">Methylation</keyword>